<dbReference type="OrthoDB" id="10263145at2759"/>
<evidence type="ECO:0000256" key="5">
    <source>
        <dbReference type="ARBA" id="ARBA00022777"/>
    </source>
</evidence>
<comment type="caution">
    <text evidence="10">The sequence shown here is derived from an EMBL/GenBank/DDBJ whole genome shotgun (WGS) entry which is preliminary data.</text>
</comment>
<comment type="catalytic activity">
    <reaction evidence="7">
        <text>dCMP + ATP = dCDP + ADP</text>
        <dbReference type="Rhea" id="RHEA:25094"/>
        <dbReference type="ChEBI" id="CHEBI:30616"/>
        <dbReference type="ChEBI" id="CHEBI:57566"/>
        <dbReference type="ChEBI" id="CHEBI:58593"/>
        <dbReference type="ChEBI" id="CHEBI:456216"/>
        <dbReference type="EC" id="2.7.4.25"/>
    </reaction>
</comment>
<keyword evidence="5" id="KW-0418">Kinase</keyword>
<dbReference type="InterPro" id="IPR027417">
    <property type="entry name" value="P-loop_NTPase"/>
</dbReference>
<dbReference type="EC" id="2.7.4.25" evidence="2"/>
<keyword evidence="6" id="KW-0067">ATP-binding</keyword>
<keyword evidence="4" id="KW-0547">Nucleotide-binding</keyword>
<name>A0A397GM02_9GLOM</name>
<reference evidence="10 11" key="1">
    <citation type="submission" date="2018-08" db="EMBL/GenBank/DDBJ databases">
        <title>Genome and evolution of the arbuscular mycorrhizal fungus Diversispora epigaea (formerly Glomus versiforme) and its bacterial endosymbionts.</title>
        <authorList>
            <person name="Sun X."/>
            <person name="Fei Z."/>
            <person name="Harrison M."/>
        </authorList>
    </citation>
    <scope>NUCLEOTIDE SEQUENCE [LARGE SCALE GENOMIC DNA]</scope>
    <source>
        <strain evidence="10 11">IT104</strain>
    </source>
</reference>
<evidence type="ECO:0000259" key="9">
    <source>
        <dbReference type="Pfam" id="PF02224"/>
    </source>
</evidence>
<evidence type="ECO:0000256" key="3">
    <source>
        <dbReference type="ARBA" id="ARBA00022679"/>
    </source>
</evidence>
<comment type="similarity">
    <text evidence="1">Belongs to the cytidylate kinase family. Type 1 subfamily.</text>
</comment>
<dbReference type="GO" id="GO:0006139">
    <property type="term" value="P:nucleobase-containing compound metabolic process"/>
    <property type="evidence" value="ECO:0007669"/>
    <property type="project" value="InterPro"/>
</dbReference>
<comment type="catalytic activity">
    <reaction evidence="8">
        <text>CMP + ATP = CDP + ADP</text>
        <dbReference type="Rhea" id="RHEA:11600"/>
        <dbReference type="ChEBI" id="CHEBI:30616"/>
        <dbReference type="ChEBI" id="CHEBI:58069"/>
        <dbReference type="ChEBI" id="CHEBI:60377"/>
        <dbReference type="ChEBI" id="CHEBI:456216"/>
        <dbReference type="EC" id="2.7.4.25"/>
    </reaction>
</comment>
<evidence type="ECO:0000313" key="11">
    <source>
        <dbReference type="Proteomes" id="UP000266861"/>
    </source>
</evidence>
<dbReference type="HAMAP" id="MF_00238">
    <property type="entry name" value="Cytidyl_kinase_type1"/>
    <property type="match status" value="1"/>
</dbReference>
<sequence length="340" mass="38254">MNSLQINKLFKCLIHISENSNSKKRLLSSTSSLSLQPNLNLNSSLLCQPIFKRNLFQIAIDGPAASGKSTTARLVARKLNFEYIDSGAMYRTITLAALRENLNPTSLVDIHKIINIARTSKIQLITTNNGTPPSAHTSPPQPLVPKTRVIFNEEDITEEIMLPEITRNIMGIASNPGVREAIVSRQRAMAECNGYNGYNGSNINYDKEEKEKNSNSKRKQGVVMDGRDIGTVILPNANLKFFIIADPKIRAERRLKELKRIKEMENLEMSEVLADLLKRDKSDIERKISPLKMADDAILLDTSGLSIEEQVERIIKLALEKMRKSDNMRSDNSDKHLEKL</sequence>
<feature type="domain" description="Cytidylate kinase" evidence="9">
    <location>
        <begin position="58"/>
        <end position="192"/>
    </location>
</feature>
<dbReference type="Gene3D" id="3.40.50.300">
    <property type="entry name" value="P-loop containing nucleotide triphosphate hydrolases"/>
    <property type="match status" value="1"/>
</dbReference>
<evidence type="ECO:0000256" key="7">
    <source>
        <dbReference type="ARBA" id="ARBA00047615"/>
    </source>
</evidence>
<evidence type="ECO:0000313" key="10">
    <source>
        <dbReference type="EMBL" id="RHZ49020.1"/>
    </source>
</evidence>
<dbReference type="Pfam" id="PF02224">
    <property type="entry name" value="Cytidylate_kin"/>
    <property type="match status" value="2"/>
</dbReference>
<dbReference type="EMBL" id="PQFF01000457">
    <property type="protein sequence ID" value="RHZ49020.1"/>
    <property type="molecule type" value="Genomic_DNA"/>
</dbReference>
<gene>
    <name evidence="10" type="ORF">Glove_535g43</name>
</gene>
<dbReference type="GO" id="GO:0036431">
    <property type="term" value="F:dCMP kinase activity"/>
    <property type="evidence" value="ECO:0007669"/>
    <property type="project" value="InterPro"/>
</dbReference>
<dbReference type="SUPFAM" id="SSF52540">
    <property type="entry name" value="P-loop containing nucleoside triphosphate hydrolases"/>
    <property type="match status" value="1"/>
</dbReference>
<evidence type="ECO:0000256" key="4">
    <source>
        <dbReference type="ARBA" id="ARBA00022741"/>
    </source>
</evidence>
<dbReference type="STRING" id="1348612.A0A397GM02"/>
<feature type="domain" description="Cytidylate kinase" evidence="9">
    <location>
        <begin position="213"/>
        <end position="318"/>
    </location>
</feature>
<proteinExistence type="inferred from homology"/>
<keyword evidence="3" id="KW-0808">Transferase</keyword>
<protein>
    <recommendedName>
        <fullName evidence="2">(d)CMP kinase</fullName>
        <ecNumber evidence="2">2.7.4.25</ecNumber>
    </recommendedName>
</protein>
<dbReference type="InterPro" id="IPR003136">
    <property type="entry name" value="Cytidylate_kin"/>
</dbReference>
<dbReference type="CDD" id="cd02020">
    <property type="entry name" value="CMPK"/>
    <property type="match status" value="1"/>
</dbReference>
<evidence type="ECO:0000256" key="1">
    <source>
        <dbReference type="ARBA" id="ARBA00009427"/>
    </source>
</evidence>
<accession>A0A397GM02</accession>
<evidence type="ECO:0000256" key="2">
    <source>
        <dbReference type="ARBA" id="ARBA00012906"/>
    </source>
</evidence>
<dbReference type="Proteomes" id="UP000266861">
    <property type="component" value="Unassembled WGS sequence"/>
</dbReference>
<organism evidence="10 11">
    <name type="scientific">Diversispora epigaea</name>
    <dbReference type="NCBI Taxonomy" id="1348612"/>
    <lineage>
        <taxon>Eukaryota</taxon>
        <taxon>Fungi</taxon>
        <taxon>Fungi incertae sedis</taxon>
        <taxon>Mucoromycota</taxon>
        <taxon>Glomeromycotina</taxon>
        <taxon>Glomeromycetes</taxon>
        <taxon>Diversisporales</taxon>
        <taxon>Diversisporaceae</taxon>
        <taxon>Diversispora</taxon>
    </lineage>
</organism>
<evidence type="ECO:0000256" key="8">
    <source>
        <dbReference type="ARBA" id="ARBA00048478"/>
    </source>
</evidence>
<keyword evidence="11" id="KW-1185">Reference proteome</keyword>
<evidence type="ECO:0000256" key="6">
    <source>
        <dbReference type="ARBA" id="ARBA00022840"/>
    </source>
</evidence>
<dbReference type="AlphaFoldDB" id="A0A397GM02"/>
<dbReference type="GO" id="GO:0005524">
    <property type="term" value="F:ATP binding"/>
    <property type="evidence" value="ECO:0007669"/>
    <property type="project" value="UniProtKB-KW"/>
</dbReference>
<dbReference type="InterPro" id="IPR011994">
    <property type="entry name" value="Cytidylate_kinase_dom"/>
</dbReference>